<organism evidence="7 8">
    <name type="scientific">Rhodotorula graminis (strain WP1)</name>
    <dbReference type="NCBI Taxonomy" id="578459"/>
    <lineage>
        <taxon>Eukaryota</taxon>
        <taxon>Fungi</taxon>
        <taxon>Dikarya</taxon>
        <taxon>Basidiomycota</taxon>
        <taxon>Pucciniomycotina</taxon>
        <taxon>Microbotryomycetes</taxon>
        <taxon>Sporidiobolales</taxon>
        <taxon>Sporidiobolaceae</taxon>
        <taxon>Rhodotorula</taxon>
    </lineage>
</organism>
<dbReference type="PANTHER" id="PTHR23502">
    <property type="entry name" value="MAJOR FACILITATOR SUPERFAMILY"/>
    <property type="match status" value="1"/>
</dbReference>
<feature type="domain" description="Major facilitator superfamily (MFS) profile" evidence="6">
    <location>
        <begin position="48"/>
        <end position="480"/>
    </location>
</feature>
<evidence type="ECO:0000256" key="2">
    <source>
        <dbReference type="ARBA" id="ARBA00022692"/>
    </source>
</evidence>
<dbReference type="Pfam" id="PF07690">
    <property type="entry name" value="MFS_1"/>
    <property type="match status" value="1"/>
</dbReference>
<name>A0A194S8M2_RHOGW</name>
<keyword evidence="4 5" id="KW-0472">Membrane</keyword>
<evidence type="ECO:0000313" key="8">
    <source>
        <dbReference type="Proteomes" id="UP000053890"/>
    </source>
</evidence>
<dbReference type="RefSeq" id="XP_018271805.1">
    <property type="nucleotide sequence ID" value="XM_018416505.1"/>
</dbReference>
<sequence length="510" mass="55856">MHKDLMNHDSAKLEQANTSVQAPVPVRFAKHDPEDPAEGWSRLKRYRALGLAMAVTYCSAFNASANGAASGGFRADHPGVTANEFQASSFTYLAMLGIGPLVLAPVSETFGRRPQICICTFIILVLFLGQALAPNVESLIFCRLIQGVAASVEGPVAAGVVADLWPKRIRGPAMGIFVLCVFTANATGPTAMNWAAQKLNWHWVYWIQMCSNGLCFFLCLFFFPEPRADVILGKRCKQLEKETGRPHYVDGAEQFEGWWMALKISSTRPLLYLFTEPIVMALALWVGVAWGMVFLYIGAVVHVMRETYGFSQGQGATCLMTGCIGALISYGLHLTVQEPMYARAVVRGHGKARPEVRLYSAAVGALLFAGGAFGFAWTARESIHWIVPCIFVTLTNVGIYSIYLATYLYIGDVYDRYSSSGQAAQSLLRNILGATFPFFGVTMYDKLGFDWASMLVGFIALALAVVPWGLIAVGPKLRAKSRVARSMEQHEGQVLADDVEPPQMTEVEMP</sequence>
<dbReference type="GO" id="GO:0005886">
    <property type="term" value="C:plasma membrane"/>
    <property type="evidence" value="ECO:0007669"/>
    <property type="project" value="TreeGrafter"/>
</dbReference>
<proteinExistence type="predicted"/>
<keyword evidence="3 5" id="KW-1133">Transmembrane helix</keyword>
<evidence type="ECO:0000256" key="4">
    <source>
        <dbReference type="ARBA" id="ARBA00023136"/>
    </source>
</evidence>
<comment type="subcellular location">
    <subcellularLocation>
        <location evidence="1">Membrane</location>
        <topology evidence="1">Multi-pass membrane protein</topology>
    </subcellularLocation>
</comment>
<accession>A0A194S8M2</accession>
<evidence type="ECO:0000259" key="6">
    <source>
        <dbReference type="PROSITE" id="PS50850"/>
    </source>
</evidence>
<dbReference type="AlphaFoldDB" id="A0A194S8M2"/>
<evidence type="ECO:0000256" key="5">
    <source>
        <dbReference type="SAM" id="Phobius"/>
    </source>
</evidence>
<evidence type="ECO:0000313" key="7">
    <source>
        <dbReference type="EMBL" id="KPV75756.1"/>
    </source>
</evidence>
<evidence type="ECO:0000256" key="3">
    <source>
        <dbReference type="ARBA" id="ARBA00022989"/>
    </source>
</evidence>
<dbReference type="SUPFAM" id="SSF103473">
    <property type="entry name" value="MFS general substrate transporter"/>
    <property type="match status" value="1"/>
</dbReference>
<dbReference type="GeneID" id="28976953"/>
<dbReference type="InterPro" id="IPR036259">
    <property type="entry name" value="MFS_trans_sf"/>
</dbReference>
<reference evidence="7 8" key="1">
    <citation type="journal article" date="2015" name="Front. Microbiol.">
        <title>Genome sequence of the plant growth promoting endophytic yeast Rhodotorula graminis WP1.</title>
        <authorList>
            <person name="Firrincieli A."/>
            <person name="Otillar R."/>
            <person name="Salamov A."/>
            <person name="Schmutz J."/>
            <person name="Khan Z."/>
            <person name="Redman R.S."/>
            <person name="Fleck N.D."/>
            <person name="Lindquist E."/>
            <person name="Grigoriev I.V."/>
            <person name="Doty S.L."/>
        </authorList>
    </citation>
    <scope>NUCLEOTIDE SEQUENCE [LARGE SCALE GENOMIC DNA]</scope>
    <source>
        <strain evidence="7 8">WP1</strain>
    </source>
</reference>
<dbReference type="InterPro" id="IPR011701">
    <property type="entry name" value="MFS"/>
</dbReference>
<protein>
    <recommendedName>
        <fullName evidence="6">Major facilitator superfamily (MFS) profile domain-containing protein</fullName>
    </recommendedName>
</protein>
<dbReference type="InterPro" id="IPR020846">
    <property type="entry name" value="MFS_dom"/>
</dbReference>
<feature type="transmembrane region" description="Helical" evidence="5">
    <location>
        <begin position="85"/>
        <end position="104"/>
    </location>
</feature>
<feature type="transmembrane region" description="Helical" evidence="5">
    <location>
        <begin position="319"/>
        <end position="336"/>
    </location>
</feature>
<dbReference type="Gene3D" id="1.20.1250.20">
    <property type="entry name" value="MFS general substrate transporter like domains"/>
    <property type="match status" value="1"/>
</dbReference>
<dbReference type="PANTHER" id="PTHR23502:SF134">
    <property type="entry name" value="MAJOR FACILITATOR SUPERFAMILY (MFS) PROFILE DOMAIN-CONTAINING PROTEIN-RELATED"/>
    <property type="match status" value="1"/>
</dbReference>
<feature type="transmembrane region" description="Helical" evidence="5">
    <location>
        <begin position="48"/>
        <end position="65"/>
    </location>
</feature>
<dbReference type="STRING" id="578459.A0A194S8M2"/>
<feature type="transmembrane region" description="Helical" evidence="5">
    <location>
        <begin position="172"/>
        <end position="191"/>
    </location>
</feature>
<dbReference type="OMA" id="FPNLAWA"/>
<feature type="transmembrane region" description="Helical" evidence="5">
    <location>
        <begin position="356"/>
        <end position="377"/>
    </location>
</feature>
<feature type="transmembrane region" description="Helical" evidence="5">
    <location>
        <begin position="383"/>
        <end position="406"/>
    </location>
</feature>
<feature type="transmembrane region" description="Helical" evidence="5">
    <location>
        <begin position="270"/>
        <end position="299"/>
    </location>
</feature>
<feature type="transmembrane region" description="Helical" evidence="5">
    <location>
        <begin position="203"/>
        <end position="223"/>
    </location>
</feature>
<dbReference type="PROSITE" id="PS50850">
    <property type="entry name" value="MFS"/>
    <property type="match status" value="1"/>
</dbReference>
<dbReference type="EMBL" id="KQ474077">
    <property type="protein sequence ID" value="KPV75756.1"/>
    <property type="molecule type" value="Genomic_DNA"/>
</dbReference>
<feature type="transmembrane region" description="Helical" evidence="5">
    <location>
        <begin position="451"/>
        <end position="473"/>
    </location>
</feature>
<evidence type="ECO:0000256" key="1">
    <source>
        <dbReference type="ARBA" id="ARBA00004141"/>
    </source>
</evidence>
<keyword evidence="2 5" id="KW-0812">Transmembrane</keyword>
<dbReference type="OrthoDB" id="5376138at2759"/>
<feature type="transmembrane region" description="Helical" evidence="5">
    <location>
        <begin position="116"/>
        <end position="133"/>
    </location>
</feature>
<keyword evidence="8" id="KW-1185">Reference proteome</keyword>
<dbReference type="GO" id="GO:0022857">
    <property type="term" value="F:transmembrane transporter activity"/>
    <property type="evidence" value="ECO:0007669"/>
    <property type="project" value="InterPro"/>
</dbReference>
<gene>
    <name evidence="7" type="ORF">RHOBADRAFT_52785</name>
</gene>
<dbReference type="Proteomes" id="UP000053890">
    <property type="component" value="Unassembled WGS sequence"/>
</dbReference>